<evidence type="ECO:0000313" key="2">
    <source>
        <dbReference type="Proteomes" id="UP000005697"/>
    </source>
</evidence>
<keyword evidence="2" id="KW-1185">Reference proteome</keyword>
<organism evidence="1 2">
    <name type="scientific">Prevotella multiformis DSM 16608</name>
    <dbReference type="NCBI Taxonomy" id="888743"/>
    <lineage>
        <taxon>Bacteria</taxon>
        <taxon>Pseudomonadati</taxon>
        <taxon>Bacteroidota</taxon>
        <taxon>Bacteroidia</taxon>
        <taxon>Bacteroidales</taxon>
        <taxon>Prevotellaceae</taxon>
        <taxon>Prevotella</taxon>
    </lineage>
</organism>
<dbReference type="Proteomes" id="UP000005697">
    <property type="component" value="Unassembled WGS sequence"/>
</dbReference>
<protein>
    <submittedName>
        <fullName evidence="1">Uncharacterized protein</fullName>
    </submittedName>
</protein>
<name>F0F9P4_9BACT</name>
<evidence type="ECO:0000313" key="1">
    <source>
        <dbReference type="EMBL" id="EGC19060.1"/>
    </source>
</evidence>
<dbReference type="HOGENOM" id="CLU_218765_0_0_10"/>
<reference evidence="1 2" key="1">
    <citation type="submission" date="2011-01" db="EMBL/GenBank/DDBJ databases">
        <authorList>
            <person name="Muzny D."/>
            <person name="Qin X."/>
            <person name="Deng J."/>
            <person name="Jiang H."/>
            <person name="Liu Y."/>
            <person name="Qu J."/>
            <person name="Song X.-Z."/>
            <person name="Zhang L."/>
            <person name="Thornton R."/>
            <person name="Coyle M."/>
            <person name="Francisco L."/>
            <person name="Jackson L."/>
            <person name="Javaid M."/>
            <person name="Korchina V."/>
            <person name="Kovar C."/>
            <person name="Mata R."/>
            <person name="Mathew T."/>
            <person name="Ngo R."/>
            <person name="Nguyen L."/>
            <person name="Nguyen N."/>
            <person name="Okwuonu G."/>
            <person name="Ongeri F."/>
            <person name="Pham C."/>
            <person name="Simmons D."/>
            <person name="Wilczek-Boney K."/>
            <person name="Hale W."/>
            <person name="Jakkamsetti A."/>
            <person name="Pham P."/>
            <person name="Ruth R."/>
            <person name="San Lucas F."/>
            <person name="Warren J."/>
            <person name="Zhang J."/>
            <person name="Zhao Z."/>
            <person name="Zhou C."/>
            <person name="Zhu D."/>
            <person name="Lee S."/>
            <person name="Bess C."/>
            <person name="Blankenburg K."/>
            <person name="Forbes L."/>
            <person name="Fu Q."/>
            <person name="Gubbala S."/>
            <person name="Hirani K."/>
            <person name="Jayaseelan J.C."/>
            <person name="Lara F."/>
            <person name="Munidasa M."/>
            <person name="Palculict T."/>
            <person name="Patil S."/>
            <person name="Pu L.-L."/>
            <person name="Saada N."/>
            <person name="Tang L."/>
            <person name="Weissenberger G."/>
            <person name="Zhu Y."/>
            <person name="Hemphill L."/>
            <person name="Shang Y."/>
            <person name="Youmans B."/>
            <person name="Ayvaz T."/>
            <person name="Ross M."/>
            <person name="Santibanez J."/>
            <person name="Aqrawi P."/>
            <person name="Gross S."/>
            <person name="Joshi V."/>
            <person name="Fowler G."/>
            <person name="Nazareth L."/>
            <person name="Reid J."/>
            <person name="Worley K."/>
            <person name="Petrosino J."/>
            <person name="Highlander S."/>
            <person name="Gibbs R."/>
        </authorList>
    </citation>
    <scope>NUCLEOTIDE SEQUENCE [LARGE SCALE GENOMIC DNA]</scope>
    <source>
        <strain evidence="1 2">DSM 16608</strain>
    </source>
</reference>
<dbReference type="AlphaFoldDB" id="F0F9P4"/>
<accession>F0F9P4</accession>
<gene>
    <name evidence="1" type="ORF">HMPREF9141_2311</name>
</gene>
<comment type="caution">
    <text evidence="1">The sequence shown here is derived from an EMBL/GenBank/DDBJ whole genome shotgun (WGS) entry which is preliminary data.</text>
</comment>
<dbReference type="EMBL" id="AEWX01000034">
    <property type="protein sequence ID" value="EGC19060.1"/>
    <property type="molecule type" value="Genomic_DNA"/>
</dbReference>
<proteinExistence type="predicted"/>
<sequence length="42" mass="4981">MKSCNAFSKSYLSFSRIKMKRSLYQRRITEWIAASPGYVFVE</sequence>